<evidence type="ECO:0000256" key="10">
    <source>
        <dbReference type="SAM" id="Phobius"/>
    </source>
</evidence>
<dbReference type="CDD" id="cd00075">
    <property type="entry name" value="HATPase"/>
    <property type="match status" value="1"/>
</dbReference>
<dbReference type="InterPro" id="IPR003594">
    <property type="entry name" value="HATPase_dom"/>
</dbReference>
<evidence type="ECO:0000256" key="5">
    <source>
        <dbReference type="ARBA" id="ARBA00022553"/>
    </source>
</evidence>
<dbReference type="Pfam" id="PF00672">
    <property type="entry name" value="HAMP"/>
    <property type="match status" value="1"/>
</dbReference>
<feature type="domain" description="HAMP" evidence="12">
    <location>
        <begin position="170"/>
        <end position="222"/>
    </location>
</feature>
<dbReference type="EMBL" id="JBHLZN010000006">
    <property type="protein sequence ID" value="MFB9887813.1"/>
    <property type="molecule type" value="Genomic_DNA"/>
</dbReference>
<dbReference type="SMART" id="SM00388">
    <property type="entry name" value="HisKA"/>
    <property type="match status" value="1"/>
</dbReference>
<evidence type="ECO:0000256" key="8">
    <source>
        <dbReference type="ARBA" id="ARBA00022777"/>
    </source>
</evidence>
<dbReference type="Proteomes" id="UP001589628">
    <property type="component" value="Unassembled WGS sequence"/>
</dbReference>
<dbReference type="Pfam" id="PF00512">
    <property type="entry name" value="HisKA"/>
    <property type="match status" value="1"/>
</dbReference>
<keyword evidence="7" id="KW-0547">Nucleotide-binding</keyword>
<proteinExistence type="predicted"/>
<dbReference type="RefSeq" id="WP_051527589.1">
    <property type="nucleotide sequence ID" value="NZ_JAUESS010000012.1"/>
</dbReference>
<dbReference type="InterPro" id="IPR003660">
    <property type="entry name" value="HAMP_dom"/>
</dbReference>
<evidence type="ECO:0000256" key="2">
    <source>
        <dbReference type="ARBA" id="ARBA00004651"/>
    </source>
</evidence>
<evidence type="ECO:0000256" key="1">
    <source>
        <dbReference type="ARBA" id="ARBA00000085"/>
    </source>
</evidence>
<reference evidence="13 14" key="1">
    <citation type="submission" date="2024-09" db="EMBL/GenBank/DDBJ databases">
        <authorList>
            <person name="Sun Q."/>
            <person name="Mori K."/>
        </authorList>
    </citation>
    <scope>NUCLEOTIDE SEQUENCE [LARGE SCALE GENOMIC DNA]</scope>
    <source>
        <strain evidence="13 14">ATCC 51285</strain>
    </source>
</reference>
<dbReference type="InterPro" id="IPR004358">
    <property type="entry name" value="Sig_transdc_His_kin-like_C"/>
</dbReference>
<protein>
    <recommendedName>
        <fullName evidence="3">histidine kinase</fullName>
        <ecNumber evidence="3">2.7.13.3</ecNumber>
    </recommendedName>
</protein>
<organism evidence="13 14">
    <name type="scientific">Balneatrix alpica</name>
    <dbReference type="NCBI Taxonomy" id="75684"/>
    <lineage>
        <taxon>Bacteria</taxon>
        <taxon>Pseudomonadati</taxon>
        <taxon>Pseudomonadota</taxon>
        <taxon>Gammaproteobacteria</taxon>
        <taxon>Oceanospirillales</taxon>
        <taxon>Balneatrichaceae</taxon>
        <taxon>Balneatrix</taxon>
    </lineage>
</organism>
<dbReference type="Pfam" id="PF02518">
    <property type="entry name" value="HATPase_c"/>
    <property type="match status" value="1"/>
</dbReference>
<comment type="subcellular location">
    <subcellularLocation>
        <location evidence="2">Cell membrane</location>
        <topology evidence="2">Multi-pass membrane protein</topology>
    </subcellularLocation>
</comment>
<keyword evidence="8 13" id="KW-0418">Kinase</keyword>
<keyword evidence="4" id="KW-1003">Cell membrane</keyword>
<feature type="transmembrane region" description="Helical" evidence="10">
    <location>
        <begin position="12"/>
        <end position="33"/>
    </location>
</feature>
<keyword evidence="6" id="KW-0808">Transferase</keyword>
<dbReference type="PANTHER" id="PTHR44936">
    <property type="entry name" value="SENSOR PROTEIN CREC"/>
    <property type="match status" value="1"/>
</dbReference>
<keyword evidence="10" id="KW-1133">Transmembrane helix</keyword>
<evidence type="ECO:0000259" key="12">
    <source>
        <dbReference type="PROSITE" id="PS50885"/>
    </source>
</evidence>
<dbReference type="SUPFAM" id="SSF55874">
    <property type="entry name" value="ATPase domain of HSP90 chaperone/DNA topoisomerase II/histidine kinase"/>
    <property type="match status" value="1"/>
</dbReference>
<comment type="caution">
    <text evidence="13">The sequence shown here is derived from an EMBL/GenBank/DDBJ whole genome shotgun (WGS) entry which is preliminary data.</text>
</comment>
<evidence type="ECO:0000256" key="3">
    <source>
        <dbReference type="ARBA" id="ARBA00012438"/>
    </source>
</evidence>
<evidence type="ECO:0000259" key="11">
    <source>
        <dbReference type="PROSITE" id="PS50109"/>
    </source>
</evidence>
<evidence type="ECO:0000313" key="14">
    <source>
        <dbReference type="Proteomes" id="UP001589628"/>
    </source>
</evidence>
<keyword evidence="9" id="KW-0067">ATP-binding</keyword>
<evidence type="ECO:0000256" key="6">
    <source>
        <dbReference type="ARBA" id="ARBA00022679"/>
    </source>
</evidence>
<dbReference type="InterPro" id="IPR050980">
    <property type="entry name" value="2C_sensor_his_kinase"/>
</dbReference>
<dbReference type="SMART" id="SM00304">
    <property type="entry name" value="HAMP"/>
    <property type="match status" value="1"/>
</dbReference>
<sequence>MLKSLLARTSLTLALAVIGILLCFALVTLQYFILPVARQAADDQAALMVLAAETWVELPPYSRSYYQLELAEQHLLLLTRSQPDTAPLQHSTLFLNMLGQSLAQRLQTPVRLARDKSDARLIWATFNLPTGDIYIGFAQERRAVLPPAMALLLLGFASLLILLASVTVVSRITRPMVAAARAARRIGKGLHFEPLDESGPEELAIVARSFNRMGKEVRELLEHRTTLLAGISHDLRTPIARMRMAIELLDDGSNPELCERLTRNLGDMDRLIGDTLMLARGFEPQQAETLDTLVLLEELQDIHPERIELGDTSSLPEQLQLPWLAFKRVASNLIENALRYSGEALVRVELSMRGPELMLRIIDRGPGIPDEAKERIFEPFYRLESSRNQHTGGSGLGLAIVRQLCQLYDWHLAVQDNPAGGTIMQLTLLPEAQECPYQLPPP</sequence>
<dbReference type="PANTHER" id="PTHR44936:SF10">
    <property type="entry name" value="SENSOR PROTEIN RSTB"/>
    <property type="match status" value="1"/>
</dbReference>
<dbReference type="EC" id="2.7.13.3" evidence="3"/>
<evidence type="ECO:0000256" key="7">
    <source>
        <dbReference type="ARBA" id="ARBA00022741"/>
    </source>
</evidence>
<dbReference type="PROSITE" id="PS50109">
    <property type="entry name" value="HIS_KIN"/>
    <property type="match status" value="1"/>
</dbReference>
<dbReference type="PRINTS" id="PR00344">
    <property type="entry name" value="BCTRLSENSOR"/>
</dbReference>
<keyword evidence="14" id="KW-1185">Reference proteome</keyword>
<keyword evidence="10" id="KW-0812">Transmembrane</keyword>
<keyword evidence="5" id="KW-0597">Phosphoprotein</keyword>
<accession>A0ABV5ZEW2</accession>
<dbReference type="GO" id="GO:0016301">
    <property type="term" value="F:kinase activity"/>
    <property type="evidence" value="ECO:0007669"/>
    <property type="project" value="UniProtKB-KW"/>
</dbReference>
<comment type="catalytic activity">
    <reaction evidence="1">
        <text>ATP + protein L-histidine = ADP + protein N-phospho-L-histidine.</text>
        <dbReference type="EC" id="2.7.13.3"/>
    </reaction>
</comment>
<dbReference type="InterPro" id="IPR036097">
    <property type="entry name" value="HisK_dim/P_sf"/>
</dbReference>
<gene>
    <name evidence="13" type="ORF">ACFFLH_15465</name>
</gene>
<dbReference type="PROSITE" id="PS50885">
    <property type="entry name" value="HAMP"/>
    <property type="match status" value="1"/>
</dbReference>
<feature type="domain" description="Histidine kinase" evidence="11">
    <location>
        <begin position="230"/>
        <end position="432"/>
    </location>
</feature>
<dbReference type="InterPro" id="IPR005467">
    <property type="entry name" value="His_kinase_dom"/>
</dbReference>
<evidence type="ECO:0000256" key="9">
    <source>
        <dbReference type="ARBA" id="ARBA00022840"/>
    </source>
</evidence>
<dbReference type="InterPro" id="IPR036890">
    <property type="entry name" value="HATPase_C_sf"/>
</dbReference>
<evidence type="ECO:0000313" key="13">
    <source>
        <dbReference type="EMBL" id="MFB9887813.1"/>
    </source>
</evidence>
<dbReference type="SUPFAM" id="SSF47384">
    <property type="entry name" value="Homodimeric domain of signal transducing histidine kinase"/>
    <property type="match status" value="1"/>
</dbReference>
<dbReference type="CDD" id="cd00082">
    <property type="entry name" value="HisKA"/>
    <property type="match status" value="1"/>
</dbReference>
<dbReference type="InterPro" id="IPR003661">
    <property type="entry name" value="HisK_dim/P_dom"/>
</dbReference>
<dbReference type="Gene3D" id="3.30.565.10">
    <property type="entry name" value="Histidine kinase-like ATPase, C-terminal domain"/>
    <property type="match status" value="1"/>
</dbReference>
<keyword evidence="10" id="KW-0472">Membrane</keyword>
<dbReference type="Gene3D" id="1.10.287.130">
    <property type="match status" value="1"/>
</dbReference>
<dbReference type="SMART" id="SM00387">
    <property type="entry name" value="HATPase_c"/>
    <property type="match status" value="1"/>
</dbReference>
<dbReference type="Gene3D" id="6.10.340.10">
    <property type="match status" value="1"/>
</dbReference>
<evidence type="ECO:0000256" key="4">
    <source>
        <dbReference type="ARBA" id="ARBA00022475"/>
    </source>
</evidence>
<feature type="transmembrane region" description="Helical" evidence="10">
    <location>
        <begin position="148"/>
        <end position="169"/>
    </location>
</feature>
<name>A0ABV5ZEW2_9GAMM</name>